<name>A0A250IWY5_9BACT</name>
<sequence>MFRAFKSIIALMALAGTTSAGATTFEDWSSPQLNVGGTIGSDGQVWVLDASKRWVINNWKPDCNAALAGPNTCYAPSNGRLYVHAEMGGKAGEPTGDGFLLASLNKVSFTNGIIIEVPVSPVCYQSPNPAAPPTQCGLNVGIYESEQNYRSIGFRTFPGTGSSMFFNIWGPTLEANFNGAAPFYNYLPITAGSTYTLKLQYWNSSSGWRWDYSLNGTWVAGHPANPDNQFNLGPAYFPNREARLQIAAFSYTRRPDDWVGPFNAAEGWFGAVTYSTF</sequence>
<dbReference type="Proteomes" id="UP000217257">
    <property type="component" value="Chromosome"/>
</dbReference>
<protein>
    <submittedName>
        <fullName evidence="2">Uncharacterized protein</fullName>
    </submittedName>
</protein>
<reference evidence="2 3" key="1">
    <citation type="submission" date="2017-06" db="EMBL/GenBank/DDBJ databases">
        <title>Sequencing and comparative analysis of myxobacterial genomes.</title>
        <authorList>
            <person name="Rupp O."/>
            <person name="Goesmann A."/>
            <person name="Sogaard-Andersen L."/>
        </authorList>
    </citation>
    <scope>NUCLEOTIDE SEQUENCE [LARGE SCALE GENOMIC DNA]</scope>
    <source>
        <strain evidence="2 3">DSM 52655</strain>
    </source>
</reference>
<proteinExistence type="predicted"/>
<accession>A0A250IWY5</accession>
<dbReference type="RefSeq" id="WP_232537444.1">
    <property type="nucleotide sequence ID" value="NZ_CP022098.1"/>
</dbReference>
<evidence type="ECO:0000256" key="1">
    <source>
        <dbReference type="SAM" id="SignalP"/>
    </source>
</evidence>
<dbReference type="KEGG" id="cfus:CYFUS_001653"/>
<feature type="chain" id="PRO_5012287024" evidence="1">
    <location>
        <begin position="23"/>
        <end position="277"/>
    </location>
</feature>
<dbReference type="AlphaFoldDB" id="A0A250IWY5"/>
<keyword evidence="1" id="KW-0732">Signal</keyword>
<feature type="signal peptide" evidence="1">
    <location>
        <begin position="1"/>
        <end position="22"/>
    </location>
</feature>
<dbReference type="EMBL" id="CP022098">
    <property type="protein sequence ID" value="ATB36239.1"/>
    <property type="molecule type" value="Genomic_DNA"/>
</dbReference>
<evidence type="ECO:0000313" key="3">
    <source>
        <dbReference type="Proteomes" id="UP000217257"/>
    </source>
</evidence>
<gene>
    <name evidence="2" type="ORF">CYFUS_001653</name>
</gene>
<organism evidence="2 3">
    <name type="scientific">Cystobacter fuscus</name>
    <dbReference type="NCBI Taxonomy" id="43"/>
    <lineage>
        <taxon>Bacteria</taxon>
        <taxon>Pseudomonadati</taxon>
        <taxon>Myxococcota</taxon>
        <taxon>Myxococcia</taxon>
        <taxon>Myxococcales</taxon>
        <taxon>Cystobacterineae</taxon>
        <taxon>Archangiaceae</taxon>
        <taxon>Cystobacter</taxon>
    </lineage>
</organism>
<evidence type="ECO:0000313" key="2">
    <source>
        <dbReference type="EMBL" id="ATB36239.1"/>
    </source>
</evidence>